<dbReference type="AlphaFoldDB" id="A0A0G0LX35"/>
<name>A0A0G0LX35_9BACT</name>
<proteinExistence type="predicted"/>
<dbReference type="Proteomes" id="UP000034235">
    <property type="component" value="Unassembled WGS sequence"/>
</dbReference>
<organism evidence="1 2">
    <name type="scientific">Candidatus Daviesbacteria bacterium GW2011_GWA2_38_24</name>
    <dbReference type="NCBI Taxonomy" id="1618422"/>
    <lineage>
        <taxon>Bacteria</taxon>
        <taxon>Candidatus Daviesiibacteriota</taxon>
    </lineage>
</organism>
<accession>A0A0G0LX35</accession>
<comment type="caution">
    <text evidence="1">The sequence shown here is derived from an EMBL/GenBank/DDBJ whole genome shotgun (WGS) entry which is preliminary data.</text>
</comment>
<protein>
    <recommendedName>
        <fullName evidence="3">DUF4352 domain-containing protein</fullName>
    </recommendedName>
</protein>
<reference evidence="1 2" key="1">
    <citation type="journal article" date="2015" name="Nature">
        <title>rRNA introns, odd ribosomes, and small enigmatic genomes across a large radiation of phyla.</title>
        <authorList>
            <person name="Brown C.T."/>
            <person name="Hug L.A."/>
            <person name="Thomas B.C."/>
            <person name="Sharon I."/>
            <person name="Castelle C.J."/>
            <person name="Singh A."/>
            <person name="Wilkins M.J."/>
            <person name="Williams K.H."/>
            <person name="Banfield J.F."/>
        </authorList>
    </citation>
    <scope>NUCLEOTIDE SEQUENCE [LARGE SCALE GENOMIC DNA]</scope>
</reference>
<evidence type="ECO:0000313" key="1">
    <source>
        <dbReference type="EMBL" id="KKQ65974.1"/>
    </source>
</evidence>
<gene>
    <name evidence="1" type="ORF">US86_C0007G0019</name>
</gene>
<dbReference type="EMBL" id="LBUP01000007">
    <property type="protein sequence ID" value="KKQ65974.1"/>
    <property type="molecule type" value="Genomic_DNA"/>
</dbReference>
<evidence type="ECO:0000313" key="2">
    <source>
        <dbReference type="Proteomes" id="UP000034235"/>
    </source>
</evidence>
<sequence>MRLWILILGGLIVVLSAFVLGRVTSSNSRVVKEQNNITSVQSPKKIVTLNREFEFGPATTKFKFILDSAELRDEIIIKGQKAHAIDGKDFLVLNIKIKNDKDKPIELITSDFIRLSVNGNDSNTVAPDIHNDPVVVQAISTKETRVGFPINESDKSLKLLVGEINGEKNTIDLNF</sequence>
<evidence type="ECO:0008006" key="3">
    <source>
        <dbReference type="Google" id="ProtNLM"/>
    </source>
</evidence>